<evidence type="ECO:0000313" key="2">
    <source>
        <dbReference type="EMBL" id="CAK0793323.1"/>
    </source>
</evidence>
<evidence type="ECO:0000313" key="3">
    <source>
        <dbReference type="Proteomes" id="UP001189429"/>
    </source>
</evidence>
<accession>A0ABN9PJZ9</accession>
<dbReference type="EMBL" id="CAUYUJ010000938">
    <property type="protein sequence ID" value="CAK0793323.1"/>
    <property type="molecule type" value="Genomic_DNA"/>
</dbReference>
<protein>
    <submittedName>
        <fullName evidence="2">Uncharacterized protein</fullName>
    </submittedName>
</protein>
<comment type="caution">
    <text evidence="2">The sequence shown here is derived from an EMBL/GenBank/DDBJ whole genome shotgun (WGS) entry which is preliminary data.</text>
</comment>
<sequence>ESSASLFCPEVDTPPPSTTGSRSPPGTAEGADGAPAAAAPGDSRRSLFDCAEDADATGPARAGGNDARLPDGEVHGVAHSASLPASEMKKLFEEK</sequence>
<name>A0ABN9PJZ9_9DINO</name>
<feature type="compositionally biased region" description="Low complexity" evidence="1">
    <location>
        <begin position="18"/>
        <end position="41"/>
    </location>
</feature>
<organism evidence="2 3">
    <name type="scientific">Prorocentrum cordatum</name>
    <dbReference type="NCBI Taxonomy" id="2364126"/>
    <lineage>
        <taxon>Eukaryota</taxon>
        <taxon>Sar</taxon>
        <taxon>Alveolata</taxon>
        <taxon>Dinophyceae</taxon>
        <taxon>Prorocentrales</taxon>
        <taxon>Prorocentraceae</taxon>
        <taxon>Prorocentrum</taxon>
    </lineage>
</organism>
<feature type="region of interest" description="Disordered" evidence="1">
    <location>
        <begin position="1"/>
        <end position="95"/>
    </location>
</feature>
<reference evidence="2" key="1">
    <citation type="submission" date="2023-10" db="EMBL/GenBank/DDBJ databases">
        <authorList>
            <person name="Chen Y."/>
            <person name="Shah S."/>
            <person name="Dougan E. K."/>
            <person name="Thang M."/>
            <person name="Chan C."/>
        </authorList>
    </citation>
    <scope>NUCLEOTIDE SEQUENCE [LARGE SCALE GENOMIC DNA]</scope>
</reference>
<keyword evidence="3" id="KW-1185">Reference proteome</keyword>
<gene>
    <name evidence="2" type="ORF">PCOR1329_LOCUS3657</name>
</gene>
<dbReference type="Proteomes" id="UP001189429">
    <property type="component" value="Unassembled WGS sequence"/>
</dbReference>
<evidence type="ECO:0000256" key="1">
    <source>
        <dbReference type="SAM" id="MobiDB-lite"/>
    </source>
</evidence>
<feature type="non-terminal residue" evidence="2">
    <location>
        <position position="95"/>
    </location>
</feature>
<proteinExistence type="predicted"/>
<feature type="non-terminal residue" evidence="2">
    <location>
        <position position="1"/>
    </location>
</feature>